<reference evidence="1 2" key="1">
    <citation type="submission" date="2016-10" db="EMBL/GenBank/DDBJ databases">
        <authorList>
            <person name="de Groot N.N."/>
        </authorList>
    </citation>
    <scope>NUCLEOTIDE SEQUENCE [LARGE SCALE GENOMIC DNA]</scope>
    <source>
        <strain evidence="1 2">DSM 18438</strain>
    </source>
</reference>
<protein>
    <recommendedName>
        <fullName evidence="3">Outer membrane protein beta-barrel domain-containing protein</fullName>
    </recommendedName>
</protein>
<dbReference type="AlphaFoldDB" id="A0A1I1IM41"/>
<keyword evidence="2" id="KW-1185">Reference proteome</keyword>
<dbReference type="EMBL" id="FOLH01000005">
    <property type="protein sequence ID" value="SFC37287.1"/>
    <property type="molecule type" value="Genomic_DNA"/>
</dbReference>
<dbReference type="SUPFAM" id="SSF56925">
    <property type="entry name" value="OMPA-like"/>
    <property type="match status" value="1"/>
</dbReference>
<dbReference type="InterPro" id="IPR011250">
    <property type="entry name" value="OMP/PagP_B-barrel"/>
</dbReference>
<evidence type="ECO:0000313" key="2">
    <source>
        <dbReference type="Proteomes" id="UP000199058"/>
    </source>
</evidence>
<evidence type="ECO:0008006" key="3">
    <source>
        <dbReference type="Google" id="ProtNLM"/>
    </source>
</evidence>
<evidence type="ECO:0000313" key="1">
    <source>
        <dbReference type="EMBL" id="SFC37287.1"/>
    </source>
</evidence>
<dbReference type="Gene3D" id="2.40.160.20">
    <property type="match status" value="1"/>
</dbReference>
<sequence length="179" mass="20237">MPQFNKILLILMLLLPSVVLGSDQQVRPFLGVGVSQFDVDFTGIPESQTQVPVYKLGVQLPSSRFYADWSFHYWPEAETIIIRASYDRLFTLGPRLQLFAGINGSLADFHLDSSHQQEEFDTGPGLGVQAGLLVQLADYWYLEAGGRYSHYWLETSSELVDPVELNATYETFATLMFVY</sequence>
<name>A0A1I1IM41_9GAMM</name>
<proteinExistence type="predicted"/>
<organism evidence="1 2">
    <name type="scientific">Marinospirillum celere</name>
    <dbReference type="NCBI Taxonomy" id="1122252"/>
    <lineage>
        <taxon>Bacteria</taxon>
        <taxon>Pseudomonadati</taxon>
        <taxon>Pseudomonadota</taxon>
        <taxon>Gammaproteobacteria</taxon>
        <taxon>Oceanospirillales</taxon>
        <taxon>Oceanospirillaceae</taxon>
        <taxon>Marinospirillum</taxon>
    </lineage>
</organism>
<accession>A0A1I1IM41</accession>
<gene>
    <name evidence="1" type="ORF">SAMN05660443_2397</name>
</gene>
<dbReference type="STRING" id="1122252.SAMN05660443_2397"/>
<dbReference type="RefSeq" id="WP_091963980.1">
    <property type="nucleotide sequence ID" value="NZ_FOLH01000005.1"/>
</dbReference>
<dbReference type="Proteomes" id="UP000199058">
    <property type="component" value="Unassembled WGS sequence"/>
</dbReference>